<evidence type="ECO:0000313" key="1">
    <source>
        <dbReference type="EMBL" id="ADM97225.1"/>
    </source>
</evidence>
<evidence type="ECO:0000313" key="2">
    <source>
        <dbReference type="Proteomes" id="UP000006859"/>
    </source>
</evidence>
<keyword evidence="2" id="KW-1185">Reference proteome</keyword>
<dbReference type="Proteomes" id="UP000006859">
    <property type="component" value="Chromosome"/>
</dbReference>
<proteinExistence type="predicted"/>
<name>E0SBS7_DICD3</name>
<dbReference type="STRING" id="198628.Dda3937_03407"/>
<protein>
    <submittedName>
        <fullName evidence="1">Uncharacterized protein</fullName>
    </submittedName>
</protein>
<dbReference type="KEGG" id="ddd:Dda3937_03407"/>
<accession>E0SBS7</accession>
<dbReference type="HOGENOM" id="CLU_2342263_0_0_6"/>
<dbReference type="AlphaFoldDB" id="E0SBS7"/>
<dbReference type="eggNOG" id="ENOG503495Y">
    <property type="taxonomic scope" value="Bacteria"/>
</dbReference>
<gene>
    <name evidence="1" type="ordered locus">Dda3937_03407</name>
</gene>
<organism evidence="1 2">
    <name type="scientific">Dickeya dadantii (strain 3937)</name>
    <name type="common">Erwinia chrysanthemi (strain 3937)</name>
    <dbReference type="NCBI Taxonomy" id="198628"/>
    <lineage>
        <taxon>Bacteria</taxon>
        <taxon>Pseudomonadati</taxon>
        <taxon>Pseudomonadota</taxon>
        <taxon>Gammaproteobacteria</taxon>
        <taxon>Enterobacterales</taxon>
        <taxon>Pectobacteriaceae</taxon>
        <taxon>Dickeya</taxon>
    </lineage>
</organism>
<dbReference type="EMBL" id="CP002038">
    <property type="protein sequence ID" value="ADM97225.1"/>
    <property type="molecule type" value="Genomic_DNA"/>
</dbReference>
<sequence length="97" mass="11317">MNYPDLHLYTIWAIFCVNGPLIDCSDIINILKGERMPKSDWDFVNKDQDYELNDLLSKHGYRETAANRTLLRNNFPSNTKHGDVKNIIHQIKGLEKK</sequence>
<reference evidence="1 2" key="1">
    <citation type="journal article" date="2011" name="J. Bacteriol.">
        <title>Genome sequence of the plant-pathogenic bacterium Dickeya dadantii 3937.</title>
        <authorList>
            <person name="Glasner J.D."/>
            <person name="Yang C.H."/>
            <person name="Reverchon S."/>
            <person name="Hugouvieux-Cotte-Pattat N."/>
            <person name="Condemine G."/>
            <person name="Bohin J.P."/>
            <person name="Van Gijsegem F."/>
            <person name="Yang S."/>
            <person name="Franza T."/>
            <person name="Expert D."/>
            <person name="Plunkett G. III"/>
            <person name="San Francisco M.J."/>
            <person name="Charkowski A.O."/>
            <person name="Py B."/>
            <person name="Bell K."/>
            <person name="Rauscher L."/>
            <person name="Rodriguez-Palenzuela P."/>
            <person name="Toussaint A."/>
            <person name="Holeva M.C."/>
            <person name="He S.Y."/>
            <person name="Douet V."/>
            <person name="Boccara M."/>
            <person name="Blanco C."/>
            <person name="Toth I."/>
            <person name="Anderson B.D."/>
            <person name="Biehl B.S."/>
            <person name="Mau B."/>
            <person name="Flynn S.M."/>
            <person name="Barras F."/>
            <person name="Lindeberg M."/>
            <person name="Birch P.R."/>
            <person name="Tsuyumu S."/>
            <person name="Shi X."/>
            <person name="Hibbing M."/>
            <person name="Yap M.N."/>
            <person name="Carpentier M."/>
            <person name="Dassa E."/>
            <person name="Umehara M."/>
            <person name="Kim J.F."/>
            <person name="Rusch M."/>
            <person name="Soni P."/>
            <person name="Mayhew G.F."/>
            <person name="Fouts D.E."/>
            <person name="Gill S.R."/>
            <person name="Blattner F.R."/>
            <person name="Keen N.T."/>
            <person name="Perna N.T."/>
        </authorList>
    </citation>
    <scope>NUCLEOTIDE SEQUENCE [LARGE SCALE GENOMIC DNA]</scope>
    <source>
        <strain evidence="1 2">3937</strain>
    </source>
</reference>